<dbReference type="Proteomes" id="UP000079169">
    <property type="component" value="Unplaced"/>
</dbReference>
<dbReference type="GO" id="GO:0005737">
    <property type="term" value="C:cytoplasm"/>
    <property type="evidence" value="ECO:0007669"/>
    <property type="project" value="TreeGrafter"/>
</dbReference>
<organism evidence="16 17">
    <name type="scientific">Diaphorina citri</name>
    <name type="common">Asian citrus psyllid</name>
    <dbReference type="NCBI Taxonomy" id="121845"/>
    <lineage>
        <taxon>Eukaryota</taxon>
        <taxon>Metazoa</taxon>
        <taxon>Ecdysozoa</taxon>
        <taxon>Arthropoda</taxon>
        <taxon>Hexapoda</taxon>
        <taxon>Insecta</taxon>
        <taxon>Pterygota</taxon>
        <taxon>Neoptera</taxon>
        <taxon>Paraneoptera</taxon>
        <taxon>Hemiptera</taxon>
        <taxon>Sternorrhyncha</taxon>
        <taxon>Psylloidea</taxon>
        <taxon>Psyllidae</taxon>
        <taxon>Diaphorininae</taxon>
        <taxon>Diaphorina</taxon>
    </lineage>
</organism>
<name>A0A3Q0J833_DIACI</name>
<dbReference type="PROSITE" id="PS00109">
    <property type="entry name" value="PROTEIN_KINASE_TYR"/>
    <property type="match status" value="1"/>
</dbReference>
<sequence length="815" mass="88564">MNIDYRTFKFFRSKFQYINGGSLEQLIQNTSIDLPHIRRMKLALDIARGMMYLHSKGVFHRDLTSKNVLIKCNDVTHEMTAVVGDFGLAAKIPKLGAFRLDTAGTPWWMSPECLKGEWYDQHSDVFSYGVILCELAGRCNADPDLLACRTQNFGLDYMAVVQLVSKQPIAPPAPFLKLAFSCCNFEPNNRPSFEEIVTTLEDMIEEEASNGDDQARGNGVPRHMKLSHRRSLSEDVNIHLSSLSPSSTDKCKSSSVHSHTDNTAPSQLHHVGETMCKIDPHYKPFPNQTDPLSALIPLKGVQKILTSDHGNTLFSTCFETPSLPSATSSSSMLTSSPSLYSSCSGTITTTLSSSPGCANKLSAESKDQTVNNHSRARSGEHLVSSCSRNLVDSRNLVEYLDKISISKFSCSEKSSNNDEDRNRTGSSVCCSPESSETLARGSVVIEPVVRPSRVVQRGSALFASSKTPPPSYTKVTPPSYCNSIKCPTTHYFSTSSTPPSGYCTNHSIVPKYTCVGNTGPRSLPSSPTFSRRRLEVKKTSSSDADESSGGEGCVSFPPDTTCTRLSKSNTLSGAPALFSHPLLFETSSGVGGVGEGVPCYLEDAPLSGESGTGVPELKRRGSCESGFFSCVGEDFCPGGMDVVRGLHTASSVTLSSSSAASSLFLDSVSDDVATPLALNNCYHTLYPFHHHHHGHHRSSSIYTDSSEDISSLGGDVGDHRLFWETERVCQRPQHISKIVEYFERKQNSRLQDGVSDRLHSIRRSWVSRASTGTTVTSPAQVTSGPSPFSGKRLSVCEGAVKSKLPLFDKKKTTAD</sequence>
<evidence type="ECO:0000256" key="8">
    <source>
        <dbReference type="ARBA" id="ARBA00022777"/>
    </source>
</evidence>
<comment type="similarity">
    <text evidence="3">Belongs to the protein kinase superfamily. TKL Ser/Thr protein kinase family.</text>
</comment>
<dbReference type="PaxDb" id="121845-A0A3Q0J833"/>
<proteinExistence type="inferred from homology"/>
<feature type="region of interest" description="Disordered" evidence="14">
    <location>
        <begin position="208"/>
        <end position="269"/>
    </location>
</feature>
<evidence type="ECO:0000256" key="3">
    <source>
        <dbReference type="ARBA" id="ARBA00005843"/>
    </source>
</evidence>
<dbReference type="PANTHER" id="PTHR46485:SF5">
    <property type="entry name" value="CENTER DIVIDER, ISOFORM A"/>
    <property type="match status" value="1"/>
</dbReference>
<dbReference type="GeneID" id="103516924"/>
<evidence type="ECO:0000256" key="14">
    <source>
        <dbReference type="SAM" id="MobiDB-lite"/>
    </source>
</evidence>
<dbReference type="InterPro" id="IPR001245">
    <property type="entry name" value="Ser-Thr/Tyr_kinase_cat_dom"/>
</dbReference>
<comment type="catalytic activity">
    <reaction evidence="11">
        <text>L-seryl-[protein] + ATP = O-phospho-L-seryl-[protein] + ADP + H(+)</text>
        <dbReference type="Rhea" id="RHEA:17989"/>
        <dbReference type="Rhea" id="RHEA-COMP:9863"/>
        <dbReference type="Rhea" id="RHEA-COMP:11604"/>
        <dbReference type="ChEBI" id="CHEBI:15378"/>
        <dbReference type="ChEBI" id="CHEBI:29999"/>
        <dbReference type="ChEBI" id="CHEBI:30616"/>
        <dbReference type="ChEBI" id="CHEBI:83421"/>
        <dbReference type="ChEBI" id="CHEBI:456216"/>
        <dbReference type="EC" id="2.7.12.1"/>
    </reaction>
</comment>
<dbReference type="PANTHER" id="PTHR46485">
    <property type="entry name" value="LIM DOMAIN KINASE 1"/>
    <property type="match status" value="1"/>
</dbReference>
<evidence type="ECO:0000256" key="11">
    <source>
        <dbReference type="ARBA" id="ARBA00049003"/>
    </source>
</evidence>
<evidence type="ECO:0000313" key="16">
    <source>
        <dbReference type="Proteomes" id="UP000079169"/>
    </source>
</evidence>
<dbReference type="GO" id="GO:0004712">
    <property type="term" value="F:protein serine/threonine/tyrosine kinase activity"/>
    <property type="evidence" value="ECO:0007669"/>
    <property type="project" value="UniProtKB-EC"/>
</dbReference>
<dbReference type="Gene3D" id="1.10.510.10">
    <property type="entry name" value="Transferase(Phosphotransferase) domain 1"/>
    <property type="match status" value="1"/>
</dbReference>
<comment type="cofactor">
    <cofactor evidence="2">
        <name>Mg(2+)</name>
        <dbReference type="ChEBI" id="CHEBI:18420"/>
    </cofactor>
</comment>
<dbReference type="EC" id="2.7.12.1" evidence="4"/>
<evidence type="ECO:0000256" key="12">
    <source>
        <dbReference type="ARBA" id="ARBA00049308"/>
    </source>
</evidence>
<evidence type="ECO:0000259" key="15">
    <source>
        <dbReference type="PROSITE" id="PS50011"/>
    </source>
</evidence>
<feature type="domain" description="Protein kinase" evidence="15">
    <location>
        <begin position="1"/>
        <end position="204"/>
    </location>
</feature>
<dbReference type="FunFam" id="1.10.510.10:FF:000202">
    <property type="entry name" value="Dual specificity testis-specific protein kinase 2"/>
    <property type="match status" value="1"/>
</dbReference>
<evidence type="ECO:0000256" key="5">
    <source>
        <dbReference type="ARBA" id="ARBA00022527"/>
    </source>
</evidence>
<comment type="catalytic activity">
    <reaction evidence="12">
        <text>L-threonyl-[protein] + ATP = O-phospho-L-threonyl-[protein] + ADP + H(+)</text>
        <dbReference type="Rhea" id="RHEA:46608"/>
        <dbReference type="Rhea" id="RHEA-COMP:11060"/>
        <dbReference type="Rhea" id="RHEA-COMP:11605"/>
        <dbReference type="ChEBI" id="CHEBI:15378"/>
        <dbReference type="ChEBI" id="CHEBI:30013"/>
        <dbReference type="ChEBI" id="CHEBI:30616"/>
        <dbReference type="ChEBI" id="CHEBI:61977"/>
        <dbReference type="ChEBI" id="CHEBI:456216"/>
        <dbReference type="EC" id="2.7.12.1"/>
    </reaction>
</comment>
<protein>
    <recommendedName>
        <fullName evidence="4">dual-specificity kinase</fullName>
        <ecNumber evidence="4">2.7.12.1</ecNumber>
    </recommendedName>
</protein>
<evidence type="ECO:0000256" key="2">
    <source>
        <dbReference type="ARBA" id="ARBA00001946"/>
    </source>
</evidence>
<dbReference type="InterPro" id="IPR000719">
    <property type="entry name" value="Prot_kinase_dom"/>
</dbReference>
<dbReference type="InterPro" id="IPR008266">
    <property type="entry name" value="Tyr_kinase_AS"/>
</dbReference>
<dbReference type="KEGG" id="dci:103516924"/>
<dbReference type="GO" id="GO:0030036">
    <property type="term" value="P:actin cytoskeleton organization"/>
    <property type="evidence" value="ECO:0007669"/>
    <property type="project" value="TreeGrafter"/>
</dbReference>
<dbReference type="InterPro" id="IPR050940">
    <property type="entry name" value="Actin_reg-Ser/Thr_kinase"/>
</dbReference>
<keyword evidence="16" id="KW-1185">Reference proteome</keyword>
<comment type="cofactor">
    <cofactor evidence="1">
        <name>Mn(2+)</name>
        <dbReference type="ChEBI" id="CHEBI:29035"/>
    </cofactor>
</comment>
<keyword evidence="9" id="KW-0067">ATP-binding</keyword>
<keyword evidence="5" id="KW-0723">Serine/threonine-protein kinase</keyword>
<reference evidence="17" key="1">
    <citation type="submission" date="2025-08" db="UniProtKB">
        <authorList>
            <consortium name="RefSeq"/>
        </authorList>
    </citation>
    <scope>IDENTIFICATION</scope>
</reference>
<keyword evidence="7" id="KW-0547">Nucleotide-binding</keyword>
<dbReference type="SUPFAM" id="SSF56112">
    <property type="entry name" value="Protein kinase-like (PK-like)"/>
    <property type="match status" value="1"/>
</dbReference>
<keyword evidence="10" id="KW-0464">Manganese</keyword>
<dbReference type="GO" id="GO:0005634">
    <property type="term" value="C:nucleus"/>
    <property type="evidence" value="ECO:0007669"/>
    <property type="project" value="TreeGrafter"/>
</dbReference>
<dbReference type="PROSITE" id="PS50011">
    <property type="entry name" value="PROTEIN_KINASE_DOM"/>
    <property type="match status" value="1"/>
</dbReference>
<dbReference type="GO" id="GO:0004674">
    <property type="term" value="F:protein serine/threonine kinase activity"/>
    <property type="evidence" value="ECO:0007669"/>
    <property type="project" value="UniProtKB-KW"/>
</dbReference>
<dbReference type="InterPro" id="IPR011009">
    <property type="entry name" value="Kinase-like_dom_sf"/>
</dbReference>
<dbReference type="GO" id="GO:0046872">
    <property type="term" value="F:metal ion binding"/>
    <property type="evidence" value="ECO:0007669"/>
    <property type="project" value="UniProtKB-KW"/>
</dbReference>
<evidence type="ECO:0000313" key="17">
    <source>
        <dbReference type="RefSeq" id="XP_026684632.1"/>
    </source>
</evidence>
<evidence type="ECO:0000256" key="10">
    <source>
        <dbReference type="ARBA" id="ARBA00023211"/>
    </source>
</evidence>
<evidence type="ECO:0000256" key="9">
    <source>
        <dbReference type="ARBA" id="ARBA00022840"/>
    </source>
</evidence>
<dbReference type="AlphaFoldDB" id="A0A3Q0J833"/>
<dbReference type="RefSeq" id="XP_026684632.1">
    <property type="nucleotide sequence ID" value="XM_026828831.1"/>
</dbReference>
<evidence type="ECO:0000256" key="4">
    <source>
        <dbReference type="ARBA" id="ARBA00013203"/>
    </source>
</evidence>
<accession>A0A3Q0J833</accession>
<evidence type="ECO:0000256" key="1">
    <source>
        <dbReference type="ARBA" id="ARBA00001936"/>
    </source>
</evidence>
<evidence type="ECO:0000256" key="13">
    <source>
        <dbReference type="ARBA" id="ARBA00051680"/>
    </source>
</evidence>
<comment type="catalytic activity">
    <reaction evidence="13">
        <text>L-tyrosyl-[protein] + ATP = O-phospho-L-tyrosyl-[protein] + ADP + H(+)</text>
        <dbReference type="Rhea" id="RHEA:10596"/>
        <dbReference type="Rhea" id="RHEA-COMP:10136"/>
        <dbReference type="Rhea" id="RHEA-COMP:20101"/>
        <dbReference type="ChEBI" id="CHEBI:15378"/>
        <dbReference type="ChEBI" id="CHEBI:30616"/>
        <dbReference type="ChEBI" id="CHEBI:46858"/>
        <dbReference type="ChEBI" id="CHEBI:61978"/>
        <dbReference type="ChEBI" id="CHEBI:456216"/>
        <dbReference type="EC" id="2.7.12.1"/>
    </reaction>
</comment>
<feature type="region of interest" description="Disordered" evidence="14">
    <location>
        <begin position="519"/>
        <end position="552"/>
    </location>
</feature>
<gene>
    <name evidence="17" type="primary">LOC103516924</name>
</gene>
<feature type="compositionally biased region" description="Polar residues" evidence="14">
    <location>
        <begin position="519"/>
        <end position="529"/>
    </location>
</feature>
<evidence type="ECO:0000256" key="6">
    <source>
        <dbReference type="ARBA" id="ARBA00022679"/>
    </source>
</evidence>
<dbReference type="Pfam" id="PF07714">
    <property type="entry name" value="PK_Tyr_Ser-Thr"/>
    <property type="match status" value="1"/>
</dbReference>
<keyword evidence="6" id="KW-0808">Transferase</keyword>
<evidence type="ECO:0000256" key="7">
    <source>
        <dbReference type="ARBA" id="ARBA00022741"/>
    </source>
</evidence>
<feature type="region of interest" description="Disordered" evidence="14">
    <location>
        <begin position="410"/>
        <end position="429"/>
    </location>
</feature>
<dbReference type="GO" id="GO:0005524">
    <property type="term" value="F:ATP binding"/>
    <property type="evidence" value="ECO:0007669"/>
    <property type="project" value="UniProtKB-KW"/>
</dbReference>
<dbReference type="STRING" id="121845.A0A3Q0J833"/>
<keyword evidence="8 17" id="KW-0418">Kinase</keyword>
<feature type="compositionally biased region" description="Low complexity" evidence="14">
    <location>
        <begin position="241"/>
        <end position="257"/>
    </location>
</feature>